<dbReference type="SUPFAM" id="SSF57850">
    <property type="entry name" value="RING/U-box"/>
    <property type="match status" value="1"/>
</dbReference>
<evidence type="ECO:0000256" key="23">
    <source>
        <dbReference type="ARBA" id="ARBA00023125"/>
    </source>
</evidence>
<keyword evidence="26" id="KW-0804">Transcription</keyword>
<keyword evidence="27" id="KW-0233">DNA recombination</keyword>
<keyword evidence="18" id="KW-0862">Zinc</keyword>
<keyword evidence="12" id="KW-0479">Metal-binding</keyword>
<dbReference type="CDD" id="cd17735">
    <property type="entry name" value="BRCT_BRCA1_rpt1"/>
    <property type="match status" value="1"/>
</dbReference>
<dbReference type="GO" id="GO:0004842">
    <property type="term" value="F:ubiquitin-protein transferase activity"/>
    <property type="evidence" value="ECO:0000250"/>
    <property type="project" value="HGNC-UCL"/>
</dbReference>
<evidence type="ECO:0000256" key="24">
    <source>
        <dbReference type="ARBA" id="ARBA00023159"/>
    </source>
</evidence>
<dbReference type="InterPro" id="IPR031099">
    <property type="entry name" value="BRCA1-associated"/>
</dbReference>
<evidence type="ECO:0000256" key="12">
    <source>
        <dbReference type="ARBA" id="ARBA00022723"/>
    </source>
</evidence>
<evidence type="ECO:0000256" key="16">
    <source>
        <dbReference type="ARBA" id="ARBA00022786"/>
    </source>
</evidence>
<dbReference type="RefSeq" id="NP_989500.1">
    <property type="nucleotide sequence ID" value="NM_204169.1"/>
</dbReference>
<reference evidence="37" key="1">
    <citation type="journal article" date="2001" name="Oncogene">
        <title>Nine novel conserved motifs in BRCA1 identified by the chicken orthologue.</title>
        <authorList>
            <person name="Orelli B.J."/>
            <person name="Logsdon Jr J.M. Jr"/>
            <person name="Bishop D.K."/>
        </authorList>
    </citation>
    <scope>NUCLEOTIDE SEQUENCE</scope>
</reference>
<keyword evidence="20" id="KW-0007">Acetylation</keyword>
<dbReference type="EMBL" id="AF355273">
    <property type="protein sequence ID" value="AAK83825.1"/>
    <property type="molecule type" value="mRNA"/>
</dbReference>
<keyword evidence="21" id="KW-0805">Transcription regulation</keyword>
<evidence type="ECO:0000256" key="9">
    <source>
        <dbReference type="ARBA" id="ARBA00022516"/>
    </source>
</evidence>
<keyword evidence="17" id="KW-0276">Fatty acid metabolism</keyword>
<keyword evidence="10" id="KW-0597">Phosphoprotein</keyword>
<evidence type="ECO:0000256" key="17">
    <source>
        <dbReference type="ARBA" id="ARBA00022832"/>
    </source>
</evidence>
<dbReference type="PROSITE" id="PS50172">
    <property type="entry name" value="BRCT"/>
    <property type="match status" value="2"/>
</dbReference>
<evidence type="ECO:0000256" key="22">
    <source>
        <dbReference type="ARBA" id="ARBA00023098"/>
    </source>
</evidence>
<evidence type="ECO:0000256" key="15">
    <source>
        <dbReference type="ARBA" id="ARBA00022771"/>
    </source>
</evidence>
<evidence type="ECO:0000256" key="7">
    <source>
        <dbReference type="ARBA" id="ARBA00022490"/>
    </source>
</evidence>
<evidence type="ECO:0000256" key="10">
    <source>
        <dbReference type="ARBA" id="ARBA00022553"/>
    </source>
</evidence>
<evidence type="ECO:0000256" key="2">
    <source>
        <dbReference type="ARBA" id="ARBA00004123"/>
    </source>
</evidence>
<feature type="domain" description="BRCT" evidence="36">
    <location>
        <begin position="1543"/>
        <end position="1627"/>
    </location>
</feature>
<dbReference type="Pfam" id="PF00533">
    <property type="entry name" value="BRCT"/>
    <property type="match status" value="2"/>
</dbReference>
<evidence type="ECO:0000256" key="21">
    <source>
        <dbReference type="ARBA" id="ARBA00023015"/>
    </source>
</evidence>
<dbReference type="SMART" id="SM00184">
    <property type="entry name" value="RING"/>
    <property type="match status" value="1"/>
</dbReference>
<dbReference type="InterPro" id="IPR017907">
    <property type="entry name" value="Znf_RING_CS"/>
</dbReference>
<keyword evidence="19" id="KW-0832">Ubl conjugation</keyword>
<comment type="catalytic activity">
    <reaction evidence="1">
        <text>S-ubiquitinyl-[E2 ubiquitin-conjugating enzyme]-L-cysteine + [acceptor protein]-L-lysine = [E2 ubiquitin-conjugating enzyme]-L-cysteine + N(6)-ubiquitinyl-[acceptor protein]-L-lysine.</text>
        <dbReference type="EC" id="2.3.2.27"/>
    </reaction>
</comment>
<organism evidence="37">
    <name type="scientific">Gallus gallus</name>
    <name type="common">Chicken</name>
    <dbReference type="NCBI Taxonomy" id="9031"/>
    <lineage>
        <taxon>Eukaryota</taxon>
        <taxon>Metazoa</taxon>
        <taxon>Chordata</taxon>
        <taxon>Craniata</taxon>
        <taxon>Vertebrata</taxon>
        <taxon>Euteleostomi</taxon>
        <taxon>Archelosauria</taxon>
        <taxon>Archosauria</taxon>
        <taxon>Dinosauria</taxon>
        <taxon>Saurischia</taxon>
        <taxon>Theropoda</taxon>
        <taxon>Coelurosauria</taxon>
        <taxon>Aves</taxon>
        <taxon>Neognathae</taxon>
        <taxon>Galloanserae</taxon>
        <taxon>Galliformes</taxon>
        <taxon>Phasianidae</taxon>
        <taxon>Phasianinae</taxon>
        <taxon>Gallus</taxon>
    </lineage>
</organism>
<feature type="compositionally biased region" description="Basic and acidic residues" evidence="34">
    <location>
        <begin position="986"/>
        <end position="999"/>
    </location>
</feature>
<dbReference type="CDD" id="cd16498">
    <property type="entry name" value="RING-HC_BRCA1"/>
    <property type="match status" value="1"/>
</dbReference>
<dbReference type="GO" id="GO:0003677">
    <property type="term" value="F:DNA binding"/>
    <property type="evidence" value="ECO:0007669"/>
    <property type="project" value="UniProtKB-KW"/>
</dbReference>
<evidence type="ECO:0000256" key="8">
    <source>
        <dbReference type="ARBA" id="ARBA00022499"/>
    </source>
</evidence>
<keyword evidence="28" id="KW-0234">DNA repair</keyword>
<evidence type="ECO:0000256" key="5">
    <source>
        <dbReference type="ARBA" id="ARBA00012483"/>
    </source>
</evidence>
<dbReference type="GeneID" id="373983"/>
<dbReference type="GO" id="GO:0005654">
    <property type="term" value="C:nucleoplasm"/>
    <property type="evidence" value="ECO:0000304"/>
    <property type="project" value="Reactome"/>
</dbReference>
<dbReference type="PRINTS" id="PR00493">
    <property type="entry name" value="BRSTCANCERI"/>
</dbReference>
<dbReference type="GO" id="GO:0045717">
    <property type="term" value="P:negative regulation of fatty acid biosynthetic process"/>
    <property type="evidence" value="ECO:0000250"/>
    <property type="project" value="HGNC-UCL"/>
</dbReference>
<dbReference type="GO" id="GO:0061630">
    <property type="term" value="F:ubiquitin protein ligase activity"/>
    <property type="evidence" value="ECO:0007669"/>
    <property type="project" value="UniProtKB-EC"/>
</dbReference>
<evidence type="ECO:0000256" key="33">
    <source>
        <dbReference type="SAM" id="Coils"/>
    </source>
</evidence>
<dbReference type="Reactome" id="R-GGA-351433">
    <property type="pathway name" value="ATM mediated phosphorylation of repair proteins"/>
</dbReference>
<dbReference type="SMART" id="SM00292">
    <property type="entry name" value="BRCT"/>
    <property type="match status" value="2"/>
</dbReference>
<accession>Q90Z51</accession>
<feature type="region of interest" description="Disordered" evidence="34">
    <location>
        <begin position="132"/>
        <end position="152"/>
    </location>
</feature>
<dbReference type="GO" id="GO:0008270">
    <property type="term" value="F:zinc ion binding"/>
    <property type="evidence" value="ECO:0007669"/>
    <property type="project" value="UniProtKB-KW"/>
</dbReference>
<evidence type="ECO:0000256" key="3">
    <source>
        <dbReference type="ARBA" id="ARBA00004286"/>
    </source>
</evidence>
<comment type="subcellular location">
    <subcellularLocation>
        <location evidence="3">Chromosome</location>
    </subcellularLocation>
    <subcellularLocation>
        <location evidence="4">Cytoplasm</location>
    </subcellularLocation>
    <subcellularLocation>
        <location evidence="2">Nucleus</location>
    </subcellularLocation>
</comment>
<keyword evidence="22" id="KW-0443">Lipid metabolism</keyword>
<evidence type="ECO:0000256" key="25">
    <source>
        <dbReference type="ARBA" id="ARBA00023160"/>
    </source>
</evidence>
<dbReference type="GO" id="GO:0006633">
    <property type="term" value="P:fatty acid biosynthetic process"/>
    <property type="evidence" value="ECO:0007669"/>
    <property type="project" value="UniProtKB-KW"/>
</dbReference>
<dbReference type="InterPro" id="IPR025994">
    <property type="entry name" value="BRCA1_serine_dom"/>
</dbReference>
<dbReference type="PIRSF" id="PIRSF001734">
    <property type="entry name" value="BRCA1"/>
    <property type="match status" value="1"/>
</dbReference>
<evidence type="ECO:0000256" key="34">
    <source>
        <dbReference type="SAM" id="MobiDB-lite"/>
    </source>
</evidence>
<evidence type="ECO:0000259" key="35">
    <source>
        <dbReference type="PROSITE" id="PS50089"/>
    </source>
</evidence>
<feature type="region of interest" description="Disordered" evidence="34">
    <location>
        <begin position="986"/>
        <end position="1036"/>
    </location>
</feature>
<dbReference type="Reactome" id="R-GGA-265976">
    <property type="pathway name" value="Homologous DNA pairing and strand exchange"/>
</dbReference>
<dbReference type="SMR" id="Q90Z51"/>
<dbReference type="Gene3D" id="3.30.40.10">
    <property type="entry name" value="Zinc/RING finger domain, C3HC4 (zinc finger)"/>
    <property type="match status" value="1"/>
</dbReference>
<dbReference type="Pfam" id="PF00097">
    <property type="entry name" value="zf-C3HC4"/>
    <property type="match status" value="1"/>
</dbReference>
<evidence type="ECO:0000256" key="31">
    <source>
        <dbReference type="ARBA" id="ARBA00031556"/>
    </source>
</evidence>
<dbReference type="GO" id="GO:0016567">
    <property type="term" value="P:protein ubiquitination"/>
    <property type="evidence" value="ECO:0000314"/>
    <property type="project" value="HGNC-UCL"/>
</dbReference>
<evidence type="ECO:0000256" key="14">
    <source>
        <dbReference type="ARBA" id="ARBA00022763"/>
    </source>
</evidence>
<keyword evidence="13" id="KW-0677">Repeat</keyword>
<dbReference type="GO" id="GO:0005694">
    <property type="term" value="C:chromosome"/>
    <property type="evidence" value="ECO:0007669"/>
    <property type="project" value="UniProtKB-SubCell"/>
</dbReference>
<dbReference type="Pfam" id="PF12820">
    <property type="entry name" value="BRCT_assoc"/>
    <property type="match status" value="1"/>
</dbReference>
<dbReference type="PANTHER" id="PTHR13763">
    <property type="entry name" value="BREAST CANCER TYPE 1 SUSCEPTIBILITY PROTEIN BRCA1"/>
    <property type="match status" value="1"/>
</dbReference>
<feature type="compositionally biased region" description="Polar residues" evidence="34">
    <location>
        <begin position="1018"/>
        <end position="1028"/>
    </location>
</feature>
<evidence type="ECO:0000256" key="18">
    <source>
        <dbReference type="ARBA" id="ARBA00022833"/>
    </source>
</evidence>
<dbReference type="VEuPathDB" id="HostDB:geneid_373983"/>
<sequence>MDLSVIAIGDVQNVLSAMQKNLECPVCLDVIKEPVSTKCDHVFCRFCMFKLLSRKKKGVIQCPLCKTEVTKRSLKENSRFKQLIEGLLEAISAFELDTGVKFLSSRYFPKTSTEVATAELLGNNSSVIQSKGFRNRKRGAKENRQDSCTLEANVDPQLTDNRVKGSSVRSKKQKCGIEKGVLIELGTDSSEEHFILASSTGLEDKEELEEPKSAEKYGSSCNTQPLKLGAKEIILPNVIGETDFLKEALDKKSMLNITEHIKCNQVNTIEGQSSPLNVFDADLLTGQRDGIGNASPLKNDTSFLKNAEEMDVEETQCSHKNQELDLEDSSEGRLDKIKEKDICVPSVEDVEMCEPMDDSLLEKEPPVEKPLQPKIPHCPTLNEVSTKGLNQSIQKVNEWFSKSSRILSSSSSQNDHAEATDASGEGDISLSDKDSCISEKTNPIVDSVEFAVIERNKRWTKQTTYSIEDKIFGKTYERGRKSNPSTILRDILPATKKEDAAAEEGCLNNSRKDRLKRKRKSACILQPEDFIKKKDLEEADRCPQGIKSSLGDAEKEKCDENSAVKENPLLEKRKGSTLAEFKERGLQWKNAAEKVSGKCSDGQLELNNSDQKSTKNACSTAKGCRHSTRTRCAIHLVDRNPGSFDLAEPLINSYPSNEEPSKADCERRQVRRSRRLQLLSEEITKETGKMRVIKEAKNSDSGPEGSVFGVERNVLVHNSQCKDLRKQQDILSYMSLADRNGADLEANGIQISSKNSDDMAKNRSFFNPTFSCQLSNFNSPSSKAGSQEGEMLGKLFLPQSPSKTVLHAASILTEEKRSWSCTVFSQDKGCCSRNVPKDFRIGKSPMAKNASEFTMEAEDSELDMQYLRNIFRSSKRQSFSLYPTPMKACTTDDVASEKLNTSCPDQVEERNSKYLKTENLQEEKTTAENLSSVCEKFETCESACVSPVSCFVSSAACVHTVENQDVSKVANHGNLTTLLRICAARNEDGNRPQKGEQGSEKTLSTGIGVESKLRLSPVRSNRSQSDQSNTEEHAFQRTGLNAVSETYFSSESNQVEKAEVVDDKGLMQHFQPSPMLCPTACQQNPAEFNCELTEKKIITRERSLVKGNEERVIQTVSTGLSEFSVREALEESLKGHSDFTDLSETPDGLLCSDNDTEESASFYVTNRKDTSAVFVKRSGAAWVKEVNDSVVSCKPRSEGIQRFRRRAQKLQSSDEESSDDEDLPSFQELMFGKSVSTPLQIQKQVTSVVQSSANPSTLPCSECLNENNEQKTLEAALSNECASPSQESECSVNLFSSQSNMSEESVDGAQELKKTLTQVSNVKKSKEAPQSCSGGLKRLKNNLNDEYQEDPNMGANLGEASGYDSETSRVEDSHEPFSQGEILSTQQKNAMQNNLKKLQQEMAVLEAVLKQHGSQDAEVLPLCRELPYCSIGGTLGLERMRQETENVSEHDSETKLTKASVLPVLCGNVTKNPNSSSFSVKHPCPQTAEATDSSAVAQGDNKSNVQVCKSKRSVCFPTSVLHNVAGKENAASSGTTCRTEMSIVASGLNQSEHLMVQKFARKTQSTFSNHITDGTTHVIMKTDEELVCERTLKYFLGIAGRKWVVSYQWIIQSFKEGRILDEEHFEVKGDVINGRNHQGPKRARQSPAEKIFKDFEICCCGPFTDMTTGHLEWIVELCGASVVKQLHLFTHKVNSTAVVVVQPDAWMEGTSYEAIQRKNNVAVVTREWVLDSVACFECQELDAYLVSQD</sequence>
<keyword evidence="33" id="KW-0175">Coiled coil</keyword>
<dbReference type="DIP" id="DIP-59755N"/>
<dbReference type="SUPFAM" id="SSF52113">
    <property type="entry name" value="BRCT domain"/>
    <property type="match status" value="2"/>
</dbReference>
<dbReference type="InterPro" id="IPR036420">
    <property type="entry name" value="BRCT_dom_sf"/>
</dbReference>
<evidence type="ECO:0000259" key="36">
    <source>
        <dbReference type="PROSITE" id="PS50172"/>
    </source>
</evidence>
<feature type="region of interest" description="Disordered" evidence="34">
    <location>
        <begin position="200"/>
        <end position="219"/>
    </location>
</feature>
<evidence type="ECO:0000256" key="13">
    <source>
        <dbReference type="ARBA" id="ARBA00022737"/>
    </source>
</evidence>
<evidence type="ECO:0000256" key="29">
    <source>
        <dbReference type="ARBA" id="ARBA00023242"/>
    </source>
</evidence>
<dbReference type="PROSITE" id="PS00518">
    <property type="entry name" value="ZF_RING_1"/>
    <property type="match status" value="1"/>
</dbReference>
<keyword evidence="6" id="KW-0158">Chromosome</keyword>
<keyword evidence="24" id="KW-0010">Activator</keyword>
<keyword evidence="15 32" id="KW-0863">Zinc-finger</keyword>
<feature type="region of interest" description="Disordered" evidence="34">
    <location>
        <begin position="408"/>
        <end position="434"/>
    </location>
</feature>
<dbReference type="InterPro" id="IPR011364">
    <property type="entry name" value="BRCA1"/>
</dbReference>
<dbReference type="EC" id="2.3.2.27" evidence="5"/>
<keyword evidence="14" id="KW-0227">DNA damage</keyword>
<evidence type="ECO:0000313" key="37">
    <source>
        <dbReference type="EMBL" id="AAK83825.1"/>
    </source>
</evidence>
<feature type="domain" description="BRCT" evidence="36">
    <location>
        <begin position="1647"/>
        <end position="1746"/>
    </location>
</feature>
<dbReference type="PROSITE" id="PS50089">
    <property type="entry name" value="ZF_RING_2"/>
    <property type="match status" value="1"/>
</dbReference>
<keyword evidence="25" id="KW-0275">Fatty acid biosynthesis</keyword>
<dbReference type="KEGG" id="gga:373983"/>
<keyword evidence="29" id="KW-0539">Nucleus</keyword>
<feature type="coiled-coil region" evidence="33">
    <location>
        <begin position="1388"/>
        <end position="1415"/>
    </location>
</feature>
<dbReference type="PhylomeDB" id="Q90Z51"/>
<keyword evidence="23" id="KW-0238">DNA-binding</keyword>
<dbReference type="InterPro" id="IPR018957">
    <property type="entry name" value="Znf_C3HC4_RING-type"/>
</dbReference>
<keyword evidence="11" id="KW-0808">Transferase</keyword>
<dbReference type="FunFam" id="3.30.40.10:FF:000213">
    <property type="entry name" value="Breast cancer type 1 susceptibility protein homolog"/>
    <property type="match status" value="1"/>
</dbReference>
<dbReference type="GO" id="GO:0005737">
    <property type="term" value="C:cytoplasm"/>
    <property type="evidence" value="ECO:0007669"/>
    <property type="project" value="UniProtKB-SubCell"/>
</dbReference>
<name>Q90Z51_CHICK</name>
<evidence type="ECO:0000256" key="6">
    <source>
        <dbReference type="ARBA" id="ARBA00022454"/>
    </source>
</evidence>
<evidence type="ECO:0000256" key="20">
    <source>
        <dbReference type="ARBA" id="ARBA00022990"/>
    </source>
</evidence>
<evidence type="ECO:0000256" key="26">
    <source>
        <dbReference type="ARBA" id="ARBA00023163"/>
    </source>
</evidence>
<dbReference type="FunFam" id="3.40.50.10190:FF:000006">
    <property type="entry name" value="Breast cancer type 1 susceptibility protein homolog"/>
    <property type="match status" value="1"/>
</dbReference>
<dbReference type="IntAct" id="Q90Z51">
    <property type="interactions" value="1"/>
</dbReference>
<gene>
    <name evidence="37" type="primary">BRCA1</name>
</gene>
<dbReference type="CTD" id="672"/>
<dbReference type="OrthoDB" id="6105938at2759"/>
<keyword evidence="8" id="KW-1017">Isopeptide bond</keyword>
<dbReference type="GO" id="GO:0006301">
    <property type="term" value="P:DNA damage tolerance"/>
    <property type="evidence" value="ECO:0000250"/>
    <property type="project" value="HGNC-UCL"/>
</dbReference>
<evidence type="ECO:0000256" key="4">
    <source>
        <dbReference type="ARBA" id="ARBA00004496"/>
    </source>
</evidence>
<keyword evidence="30" id="KW-0131">Cell cycle</keyword>
<dbReference type="InterPro" id="IPR001841">
    <property type="entry name" value="Znf_RING"/>
</dbReference>
<dbReference type="GO" id="GO:0007059">
    <property type="term" value="P:chromosome segregation"/>
    <property type="evidence" value="ECO:0000250"/>
    <property type="project" value="HGNC-UCL"/>
</dbReference>
<dbReference type="InterPro" id="IPR013083">
    <property type="entry name" value="Znf_RING/FYVE/PHD"/>
</dbReference>
<dbReference type="PANTHER" id="PTHR13763:SF0">
    <property type="entry name" value="BREAST CANCER TYPE 1 SUSCEPTIBILITY PROTEIN"/>
    <property type="match status" value="1"/>
</dbReference>
<evidence type="ECO:0000256" key="19">
    <source>
        <dbReference type="ARBA" id="ARBA00022843"/>
    </source>
</evidence>
<feature type="domain" description="RING-type" evidence="35">
    <location>
        <begin position="24"/>
        <end position="66"/>
    </location>
</feature>
<evidence type="ECO:0000256" key="28">
    <source>
        <dbReference type="ARBA" id="ARBA00023204"/>
    </source>
</evidence>
<feature type="region of interest" description="Disordered" evidence="34">
    <location>
        <begin position="1345"/>
        <end position="1371"/>
    </location>
</feature>
<evidence type="ECO:0000256" key="32">
    <source>
        <dbReference type="PROSITE-ProRule" id="PRU00175"/>
    </source>
</evidence>
<dbReference type="CDD" id="cd17721">
    <property type="entry name" value="BRCT_BRCA1_rpt2"/>
    <property type="match status" value="1"/>
</dbReference>
<evidence type="ECO:0000256" key="30">
    <source>
        <dbReference type="ARBA" id="ARBA00023306"/>
    </source>
</evidence>
<keyword evidence="16" id="KW-0833">Ubl conjugation pathway</keyword>
<keyword evidence="7" id="KW-0963">Cytoplasm</keyword>
<proteinExistence type="evidence at transcript level"/>
<dbReference type="FunFam" id="3.40.50.10190:FF:000025">
    <property type="entry name" value="Breast cancer type 1 susceptibility protein homolog"/>
    <property type="match status" value="1"/>
</dbReference>
<dbReference type="GO" id="GO:0045892">
    <property type="term" value="P:negative regulation of DNA-templated transcription"/>
    <property type="evidence" value="ECO:0000250"/>
    <property type="project" value="HGNC-UCL"/>
</dbReference>
<dbReference type="GO" id="GO:0000724">
    <property type="term" value="P:double-strand break repair via homologous recombination"/>
    <property type="evidence" value="ECO:0000250"/>
    <property type="project" value="HGNC-UCL"/>
</dbReference>
<protein>
    <recommendedName>
        <fullName evidence="5">RING-type E3 ubiquitin transferase</fullName>
        <ecNumber evidence="5">2.3.2.27</ecNumber>
    </recommendedName>
    <alternativeName>
        <fullName evidence="31">RING-type E3 ubiquitin transferase BRCA1</fullName>
    </alternativeName>
</protein>
<dbReference type="Gene3D" id="3.40.50.10190">
    <property type="entry name" value="BRCT domain"/>
    <property type="match status" value="2"/>
</dbReference>
<keyword evidence="9" id="KW-0444">Lipid biosynthesis</keyword>
<evidence type="ECO:0000256" key="27">
    <source>
        <dbReference type="ARBA" id="ARBA00023172"/>
    </source>
</evidence>
<evidence type="ECO:0000256" key="1">
    <source>
        <dbReference type="ARBA" id="ARBA00000900"/>
    </source>
</evidence>
<evidence type="ECO:0000256" key="11">
    <source>
        <dbReference type="ARBA" id="ARBA00022679"/>
    </source>
</evidence>
<dbReference type="InterPro" id="IPR001357">
    <property type="entry name" value="BRCT_dom"/>
</dbReference>